<evidence type="ECO:0008006" key="4">
    <source>
        <dbReference type="Google" id="ProtNLM"/>
    </source>
</evidence>
<protein>
    <recommendedName>
        <fullName evidence="4">Ankyrin repeat protein</fullName>
    </recommendedName>
</protein>
<organism evidence="2 3">
    <name type="scientific">Aspergillus calidoustus</name>
    <dbReference type="NCBI Taxonomy" id="454130"/>
    <lineage>
        <taxon>Eukaryota</taxon>
        <taxon>Fungi</taxon>
        <taxon>Dikarya</taxon>
        <taxon>Ascomycota</taxon>
        <taxon>Pezizomycotina</taxon>
        <taxon>Eurotiomycetes</taxon>
        <taxon>Eurotiomycetidae</taxon>
        <taxon>Eurotiales</taxon>
        <taxon>Aspergillaceae</taxon>
        <taxon>Aspergillus</taxon>
        <taxon>Aspergillus subgen. Nidulantes</taxon>
    </lineage>
</organism>
<reference evidence="3" key="1">
    <citation type="journal article" date="2016" name="Genome Announc.">
        <title>Draft genome sequences of fungus Aspergillus calidoustus.</title>
        <authorList>
            <person name="Horn F."/>
            <person name="Linde J."/>
            <person name="Mattern D.J."/>
            <person name="Walther G."/>
            <person name="Guthke R."/>
            <person name="Scherlach K."/>
            <person name="Martin K."/>
            <person name="Brakhage A.A."/>
            <person name="Petzke L."/>
            <person name="Valiante V."/>
        </authorList>
    </citation>
    <scope>NUCLEOTIDE SEQUENCE [LARGE SCALE GENOMIC DNA]</scope>
    <source>
        <strain evidence="3">SF006504</strain>
    </source>
</reference>
<feature type="region of interest" description="Disordered" evidence="1">
    <location>
        <begin position="133"/>
        <end position="155"/>
    </location>
</feature>
<dbReference type="Proteomes" id="UP000054771">
    <property type="component" value="Unassembled WGS sequence"/>
</dbReference>
<name>A0A0U4ZUT5_ASPCI</name>
<proteinExistence type="predicted"/>
<dbReference type="AlphaFoldDB" id="A0A0U4ZUT5"/>
<evidence type="ECO:0000313" key="3">
    <source>
        <dbReference type="Proteomes" id="UP000054771"/>
    </source>
</evidence>
<keyword evidence="3" id="KW-1185">Reference proteome</keyword>
<evidence type="ECO:0000313" key="2">
    <source>
        <dbReference type="EMBL" id="CEN59853.1"/>
    </source>
</evidence>
<sequence>MLGRAILPPGLQNMPCSQIDLREPDTALLELYLAHGVKLEPDLLFYAVAPRVPQSEVMARFLLGRGVDPNGPFSGAGGRGVDYWGAPLHCAVWRGRVDPDVVAGRRKLRRKAPGEVAERVGHRERREEILGLLQSYSRREPSNEPSQGGVEGGIA</sequence>
<dbReference type="EMBL" id="CDMC01000002">
    <property type="protein sequence ID" value="CEN59853.1"/>
    <property type="molecule type" value="Genomic_DNA"/>
</dbReference>
<accession>A0A0U4ZUT5</accession>
<evidence type="ECO:0000256" key="1">
    <source>
        <dbReference type="SAM" id="MobiDB-lite"/>
    </source>
</evidence>
<dbReference type="STRING" id="454130.A0A0U4ZUT5"/>
<gene>
    <name evidence="2" type="ORF">ASPCAL02294</name>
</gene>
<dbReference type="OrthoDB" id="341259at2759"/>